<keyword evidence="12" id="KW-1185">Reference proteome</keyword>
<feature type="compositionally biased region" description="Acidic residues" evidence="9">
    <location>
        <begin position="437"/>
        <end position="448"/>
    </location>
</feature>
<keyword evidence="2" id="KW-0963">Cytoplasm</keyword>
<gene>
    <name evidence="11" type="ORF">CVT25_012573</name>
</gene>
<dbReference type="AlphaFoldDB" id="A0A409X825"/>
<dbReference type="InterPro" id="IPR038765">
    <property type="entry name" value="Papain-like_cys_pep_sf"/>
</dbReference>
<dbReference type="Gene3D" id="3.30.420.10">
    <property type="entry name" value="Ribonuclease H-like superfamily/Ribonuclease H"/>
    <property type="match status" value="1"/>
</dbReference>
<dbReference type="InterPro" id="IPR048841">
    <property type="entry name" value="PAN2_N"/>
</dbReference>
<dbReference type="SUPFAM" id="SSF53098">
    <property type="entry name" value="Ribonuclease H-like"/>
    <property type="match status" value="1"/>
</dbReference>
<dbReference type="Proteomes" id="UP000283269">
    <property type="component" value="Unassembled WGS sequence"/>
</dbReference>
<organism evidence="11 12">
    <name type="scientific">Psilocybe cyanescens</name>
    <dbReference type="NCBI Taxonomy" id="93625"/>
    <lineage>
        <taxon>Eukaryota</taxon>
        <taxon>Fungi</taxon>
        <taxon>Dikarya</taxon>
        <taxon>Basidiomycota</taxon>
        <taxon>Agaricomycotina</taxon>
        <taxon>Agaricomycetes</taxon>
        <taxon>Agaricomycetidae</taxon>
        <taxon>Agaricales</taxon>
        <taxon>Agaricineae</taxon>
        <taxon>Strophariaceae</taxon>
        <taxon>Psilocybe</taxon>
    </lineage>
</organism>
<dbReference type="InterPro" id="IPR028881">
    <property type="entry name" value="PAN2_UCH_dom"/>
</dbReference>
<keyword evidence="5" id="KW-0540">Nuclease</keyword>
<reference evidence="11 12" key="1">
    <citation type="journal article" date="2018" name="Evol. Lett.">
        <title>Horizontal gene cluster transfer increased hallucinogenic mushroom diversity.</title>
        <authorList>
            <person name="Reynolds H.T."/>
            <person name="Vijayakumar V."/>
            <person name="Gluck-Thaler E."/>
            <person name="Korotkin H.B."/>
            <person name="Matheny P.B."/>
            <person name="Slot J.C."/>
        </authorList>
    </citation>
    <scope>NUCLEOTIDE SEQUENCE [LARGE SCALE GENOMIC DNA]</scope>
    <source>
        <strain evidence="11 12">2631</strain>
    </source>
</reference>
<dbReference type="CDD" id="cd06143">
    <property type="entry name" value="PAN2_exo"/>
    <property type="match status" value="1"/>
</dbReference>
<dbReference type="Pfam" id="PF00929">
    <property type="entry name" value="RNase_T"/>
    <property type="match status" value="1"/>
</dbReference>
<dbReference type="PANTHER" id="PTHR15728">
    <property type="entry name" value="DEADENYLATION COMPLEX CATALYTIC SUBUNIT PAN2"/>
    <property type="match status" value="1"/>
</dbReference>
<evidence type="ECO:0000256" key="5">
    <source>
        <dbReference type="ARBA" id="ARBA00022722"/>
    </source>
</evidence>
<dbReference type="InterPro" id="IPR011047">
    <property type="entry name" value="Quinoprotein_ADH-like_sf"/>
</dbReference>
<dbReference type="SUPFAM" id="SSF50998">
    <property type="entry name" value="Quinoprotein alcohol dehydrogenase-like"/>
    <property type="match status" value="1"/>
</dbReference>
<dbReference type="GO" id="GO:0003676">
    <property type="term" value="F:nucleic acid binding"/>
    <property type="evidence" value="ECO:0007669"/>
    <property type="project" value="InterPro"/>
</dbReference>
<evidence type="ECO:0000256" key="8">
    <source>
        <dbReference type="ARBA" id="ARBA00022839"/>
    </source>
</evidence>
<dbReference type="GO" id="GO:0004535">
    <property type="term" value="F:poly(A)-specific ribonuclease activity"/>
    <property type="evidence" value="ECO:0007669"/>
    <property type="project" value="TreeGrafter"/>
</dbReference>
<evidence type="ECO:0000259" key="10">
    <source>
        <dbReference type="PROSITE" id="PS50235"/>
    </source>
</evidence>
<dbReference type="FunCoup" id="A0A409X825">
    <property type="interactions" value="366"/>
</dbReference>
<protein>
    <recommendedName>
        <fullName evidence="10">USP domain-containing protein</fullName>
    </recommendedName>
</protein>
<dbReference type="InterPro" id="IPR015943">
    <property type="entry name" value="WD40/YVTN_repeat-like_dom_sf"/>
</dbReference>
<proteinExistence type="predicted"/>
<dbReference type="GO" id="GO:0006397">
    <property type="term" value="P:mRNA processing"/>
    <property type="evidence" value="ECO:0007669"/>
    <property type="project" value="UniProtKB-KW"/>
</dbReference>
<dbReference type="Pfam" id="PF13423">
    <property type="entry name" value="UCH_1"/>
    <property type="match status" value="1"/>
</dbReference>
<dbReference type="InParanoid" id="A0A409X825"/>
<dbReference type="InterPro" id="IPR013520">
    <property type="entry name" value="Ribonucl_H"/>
</dbReference>
<evidence type="ECO:0000256" key="3">
    <source>
        <dbReference type="ARBA" id="ARBA00022574"/>
    </source>
</evidence>
<dbReference type="InterPro" id="IPR050785">
    <property type="entry name" value="PAN2-PAN3_catalytic_subunit"/>
</dbReference>
<dbReference type="STRING" id="93625.A0A409X825"/>
<dbReference type="EMBL" id="NHYD01002412">
    <property type="protein sequence ID" value="PPQ86854.1"/>
    <property type="molecule type" value="Genomic_DNA"/>
</dbReference>
<dbReference type="Pfam" id="PF20770">
    <property type="entry name" value="PAN2_N"/>
    <property type="match status" value="1"/>
</dbReference>
<comment type="subcellular location">
    <subcellularLocation>
        <location evidence="1">Cytoplasm</location>
    </subcellularLocation>
</comment>
<dbReference type="InterPro" id="IPR028889">
    <property type="entry name" value="USP"/>
</dbReference>
<evidence type="ECO:0000256" key="1">
    <source>
        <dbReference type="ARBA" id="ARBA00004496"/>
    </source>
</evidence>
<dbReference type="Gene3D" id="3.90.70.10">
    <property type="entry name" value="Cysteine proteinases"/>
    <property type="match status" value="1"/>
</dbReference>
<dbReference type="InterPro" id="IPR012337">
    <property type="entry name" value="RNaseH-like_sf"/>
</dbReference>
<accession>A0A409X825</accession>
<dbReference type="PROSITE" id="PS50235">
    <property type="entry name" value="USP_3"/>
    <property type="match status" value="1"/>
</dbReference>
<feature type="domain" description="USP" evidence="10">
    <location>
        <begin position="473"/>
        <end position="827"/>
    </location>
</feature>
<sequence length="1097" mass="122358">MATSYKPLQPPLDPLPLTGFAQEITALAFDPVSDILWTGLESGTVTAMLGTRGNKGPTFRVGGNMGVKKITPGDNYVRAMGNSNDGLGSWNKGGANKWSFRPSPENIITFSNTPPSSSFMVASLDSLEMAFLSPVTGAPIRRVSTTSLLTHLELSHSMLVSGSSDGFIRVHDPRTGMGRANGAENFVKAHSRSIEGFETLGNFIFTTGMGERLAISTISRSSLYDVRTMRPLPPIPFSAGPAFIHALPNRTSSLVVISIHGLIHVVDASNPAASIELYQLDFPSYATDNPSYITASAISPSATYMAFGDNDGRIHIMSQADGEIPFNGYDGQPVPWANTPTPLPEIQWTKSTPLNFIGMPHFDTQLLSVWPSNLTSKTPSYSPPPRIPPQILTSMKYNENIAYANLPKELRGRRNMTNAGPRRGIGRFRSGKNATESEPETESFDRDDDEVPRIYRRVEIEYSKFGIEDFDFGGLETHILHSYTNSVIQIMHYIRPIRQLAKGHTTINCPEEHCLLCEQGFISLMLEDAHGTNCQASNFCKTVGFLAQGSNAIELMDYGREGTEVDYAQKIQTFHRFLIDRMKSEASTPTQNPALLPYGMPPQYPSISPITQILGIAGQNVIMCYTCKGIRETHHVTHIVDLVYPKKTVASSDLPYLTQSLKSNEQASNFTSILRSSLFRQITHKATCQLCKQFSNFVSRRSISSHQLPPVLAINASVYNDESFAFWQDYRNSTFLQPQISLRGQIGGIDDGEEAIYKLRALVVKITRKDRKSHLVAIVRVPEAEKQGLNSPWYLFNDFVVTNISQREALSFQGKWKVPAIVYFERLNVESILDFSHLTQKLDPSILSQDTSISNDRDRSLIKHEFLAPNELPKPGTLVSIDAEFVLMQQEETEFRSDGTKKVLRPARLSLARVSVLRGDGPRQGTPFIDDHIHTSETIVDYLTEFSGIEYGDLDPALSKYTLTPLKLVYKKLRLLVDCGCIFIGHGLSKDFRIINQVIDTVDLYFIRARSRRLSLRFLSWYILGEHIQTGNHDSIEDARSALRLYNAYQELEGQGLFDQKLEEIYREGRQYGFKPPALTTDSEEIISSISSSHLPS</sequence>
<dbReference type="SUPFAM" id="SSF54001">
    <property type="entry name" value="Cysteine proteinases"/>
    <property type="match status" value="1"/>
</dbReference>
<dbReference type="FunFam" id="3.30.420.10:FF:000028">
    <property type="entry name" value="PAN2-PAN3 deadenylation complex catalytic subunit PAN2"/>
    <property type="match status" value="1"/>
</dbReference>
<dbReference type="GO" id="GO:0031251">
    <property type="term" value="C:PAN complex"/>
    <property type="evidence" value="ECO:0007669"/>
    <property type="project" value="TreeGrafter"/>
</dbReference>
<dbReference type="Gene3D" id="2.130.10.10">
    <property type="entry name" value="YVTN repeat-like/Quinoprotein amine dehydrogenase"/>
    <property type="match status" value="1"/>
</dbReference>
<name>A0A409X825_PSICY</name>
<evidence type="ECO:0000256" key="4">
    <source>
        <dbReference type="ARBA" id="ARBA00022664"/>
    </source>
</evidence>
<keyword evidence="4" id="KW-0507">mRNA processing</keyword>
<keyword evidence="6" id="KW-0479">Metal-binding</keyword>
<comment type="caution">
    <text evidence="11">The sequence shown here is derived from an EMBL/GenBank/DDBJ whole genome shotgun (WGS) entry which is preliminary data.</text>
</comment>
<evidence type="ECO:0000313" key="12">
    <source>
        <dbReference type="Proteomes" id="UP000283269"/>
    </source>
</evidence>
<keyword evidence="3" id="KW-0853">WD repeat</keyword>
<dbReference type="OrthoDB" id="16516at2759"/>
<keyword evidence="8" id="KW-0269">Exonuclease</keyword>
<keyword evidence="7" id="KW-0378">Hydrolase</keyword>
<evidence type="ECO:0000313" key="11">
    <source>
        <dbReference type="EMBL" id="PPQ86854.1"/>
    </source>
</evidence>
<dbReference type="SMART" id="SM00479">
    <property type="entry name" value="EXOIII"/>
    <property type="match status" value="1"/>
</dbReference>
<dbReference type="GO" id="GO:0046872">
    <property type="term" value="F:metal ion binding"/>
    <property type="evidence" value="ECO:0007669"/>
    <property type="project" value="UniProtKB-KW"/>
</dbReference>
<dbReference type="GO" id="GO:0000932">
    <property type="term" value="C:P-body"/>
    <property type="evidence" value="ECO:0007669"/>
    <property type="project" value="TreeGrafter"/>
</dbReference>
<dbReference type="PANTHER" id="PTHR15728:SF0">
    <property type="entry name" value="PAN2-PAN3 DEADENYLATION COMPLEX CATALYTIC SUBUNIT PAN2"/>
    <property type="match status" value="1"/>
</dbReference>
<feature type="region of interest" description="Disordered" evidence="9">
    <location>
        <begin position="413"/>
        <end position="448"/>
    </location>
</feature>
<evidence type="ECO:0000256" key="2">
    <source>
        <dbReference type="ARBA" id="ARBA00022490"/>
    </source>
</evidence>
<evidence type="ECO:0000256" key="9">
    <source>
        <dbReference type="SAM" id="MobiDB-lite"/>
    </source>
</evidence>
<evidence type="ECO:0000256" key="6">
    <source>
        <dbReference type="ARBA" id="ARBA00022723"/>
    </source>
</evidence>
<dbReference type="InterPro" id="IPR036397">
    <property type="entry name" value="RNaseH_sf"/>
</dbReference>
<evidence type="ECO:0000256" key="7">
    <source>
        <dbReference type="ARBA" id="ARBA00022801"/>
    </source>
</evidence>
<dbReference type="GO" id="GO:0000289">
    <property type="term" value="P:nuclear-transcribed mRNA poly(A) tail shortening"/>
    <property type="evidence" value="ECO:0007669"/>
    <property type="project" value="TreeGrafter"/>
</dbReference>